<dbReference type="Proteomes" id="UP000327157">
    <property type="component" value="Chromosome 16"/>
</dbReference>
<proteinExistence type="predicted"/>
<dbReference type="EMBL" id="SMOL01000160">
    <property type="protein sequence ID" value="KAB2624706.1"/>
    <property type="molecule type" value="Genomic_DNA"/>
</dbReference>
<feature type="chain" id="PRO_5024451063" description="RNase H type-1 domain-containing protein" evidence="1">
    <location>
        <begin position="18"/>
        <end position="135"/>
    </location>
</feature>
<reference evidence="3" key="2">
    <citation type="submission" date="2019-10" db="EMBL/GenBank/DDBJ databases">
        <title>A de novo genome assembly of a pear dwarfing rootstock.</title>
        <authorList>
            <person name="Wang F."/>
            <person name="Wang J."/>
            <person name="Li S."/>
            <person name="Zhang Y."/>
            <person name="Fang M."/>
            <person name="Ma L."/>
            <person name="Zhao Y."/>
            <person name="Jiang S."/>
        </authorList>
    </citation>
    <scope>NUCLEOTIDE SEQUENCE [LARGE SCALE GENOMIC DNA]</scope>
</reference>
<sequence length="135" mass="14915">MRWVVCGLWRILKCCTSMVFEKIEVEPAVVMQLLQQQWEEIAGCDGEVVQQPTCGQQGRGESPEGWVKPPFGTIKVNCDGAWCNHTGVGGVGGVGKVLYVSSIMVEAEAMRLALLVWKWASGLFSWKLIQRSLST</sequence>
<dbReference type="AlphaFoldDB" id="A0A5N5H9L6"/>
<protein>
    <recommendedName>
        <fullName evidence="4">RNase H type-1 domain-containing protein</fullName>
    </recommendedName>
</protein>
<reference evidence="2 3" key="1">
    <citation type="submission" date="2019-09" db="EMBL/GenBank/DDBJ databases">
        <authorList>
            <person name="Ou C."/>
        </authorList>
    </citation>
    <scope>NUCLEOTIDE SEQUENCE [LARGE SCALE GENOMIC DNA]</scope>
    <source>
        <strain evidence="2">S2</strain>
        <tissue evidence="2">Leaf</tissue>
    </source>
</reference>
<reference evidence="2 3" key="3">
    <citation type="submission" date="2019-11" db="EMBL/GenBank/DDBJ databases">
        <title>A de novo genome assembly of a pear dwarfing rootstock.</title>
        <authorList>
            <person name="Wang F."/>
            <person name="Wang J."/>
            <person name="Li S."/>
            <person name="Zhang Y."/>
            <person name="Fang M."/>
            <person name="Ma L."/>
            <person name="Zhao Y."/>
            <person name="Jiang S."/>
        </authorList>
    </citation>
    <scope>NUCLEOTIDE SEQUENCE [LARGE SCALE GENOMIC DNA]</scope>
    <source>
        <strain evidence="2">S2</strain>
        <tissue evidence="2">Leaf</tissue>
    </source>
</reference>
<comment type="caution">
    <text evidence="2">The sequence shown here is derived from an EMBL/GenBank/DDBJ whole genome shotgun (WGS) entry which is preliminary data.</text>
</comment>
<evidence type="ECO:0000313" key="2">
    <source>
        <dbReference type="EMBL" id="KAB2624706.1"/>
    </source>
</evidence>
<evidence type="ECO:0008006" key="4">
    <source>
        <dbReference type="Google" id="ProtNLM"/>
    </source>
</evidence>
<name>A0A5N5H9L6_9ROSA</name>
<accession>A0A5N5H9L6</accession>
<gene>
    <name evidence="2" type="ORF">D8674_016366</name>
</gene>
<feature type="signal peptide" evidence="1">
    <location>
        <begin position="1"/>
        <end position="17"/>
    </location>
</feature>
<organism evidence="2 3">
    <name type="scientific">Pyrus ussuriensis x Pyrus communis</name>
    <dbReference type="NCBI Taxonomy" id="2448454"/>
    <lineage>
        <taxon>Eukaryota</taxon>
        <taxon>Viridiplantae</taxon>
        <taxon>Streptophyta</taxon>
        <taxon>Embryophyta</taxon>
        <taxon>Tracheophyta</taxon>
        <taxon>Spermatophyta</taxon>
        <taxon>Magnoliopsida</taxon>
        <taxon>eudicotyledons</taxon>
        <taxon>Gunneridae</taxon>
        <taxon>Pentapetalae</taxon>
        <taxon>rosids</taxon>
        <taxon>fabids</taxon>
        <taxon>Rosales</taxon>
        <taxon>Rosaceae</taxon>
        <taxon>Amygdaloideae</taxon>
        <taxon>Maleae</taxon>
        <taxon>Pyrus</taxon>
    </lineage>
</organism>
<evidence type="ECO:0000313" key="3">
    <source>
        <dbReference type="Proteomes" id="UP000327157"/>
    </source>
</evidence>
<evidence type="ECO:0000256" key="1">
    <source>
        <dbReference type="SAM" id="SignalP"/>
    </source>
</evidence>
<keyword evidence="3" id="KW-1185">Reference proteome</keyword>
<keyword evidence="1" id="KW-0732">Signal</keyword>
<dbReference type="OrthoDB" id="1747281at2759"/>